<evidence type="ECO:0000313" key="2">
    <source>
        <dbReference type="EMBL" id="KDO73923.1"/>
    </source>
</evidence>
<dbReference type="EMBL" id="KK784885">
    <property type="protein sequence ID" value="KDO73923.1"/>
    <property type="molecule type" value="Genomic_DNA"/>
</dbReference>
<dbReference type="Pfam" id="PF25003">
    <property type="entry name" value="DUF7781"/>
    <property type="match status" value="1"/>
</dbReference>
<reference evidence="2 3" key="1">
    <citation type="submission" date="2014-04" db="EMBL/GenBank/DDBJ databases">
        <authorList>
            <consortium name="International Citrus Genome Consortium"/>
            <person name="Gmitter F."/>
            <person name="Chen C."/>
            <person name="Farmerie W."/>
            <person name="Harkins T."/>
            <person name="Desany B."/>
            <person name="Mohiuddin M."/>
            <person name="Kodira C."/>
            <person name="Borodovsky M."/>
            <person name="Lomsadze A."/>
            <person name="Burns P."/>
            <person name="Jenkins J."/>
            <person name="Prochnik S."/>
            <person name="Shu S."/>
            <person name="Chapman J."/>
            <person name="Pitluck S."/>
            <person name="Schmutz J."/>
            <person name="Rokhsar D."/>
        </authorList>
    </citation>
    <scope>NUCLEOTIDE SEQUENCE</scope>
</reference>
<organism evidence="2 3">
    <name type="scientific">Citrus sinensis</name>
    <name type="common">Sweet orange</name>
    <name type="synonym">Citrus aurantium var. sinensis</name>
    <dbReference type="NCBI Taxonomy" id="2711"/>
    <lineage>
        <taxon>Eukaryota</taxon>
        <taxon>Viridiplantae</taxon>
        <taxon>Streptophyta</taxon>
        <taxon>Embryophyta</taxon>
        <taxon>Tracheophyta</taxon>
        <taxon>Spermatophyta</taxon>
        <taxon>Magnoliopsida</taxon>
        <taxon>eudicotyledons</taxon>
        <taxon>Gunneridae</taxon>
        <taxon>Pentapetalae</taxon>
        <taxon>rosids</taxon>
        <taxon>malvids</taxon>
        <taxon>Sapindales</taxon>
        <taxon>Rutaceae</taxon>
        <taxon>Aurantioideae</taxon>
        <taxon>Citrus</taxon>
    </lineage>
</organism>
<dbReference type="PANTHER" id="PTHR35710:SF1">
    <property type="entry name" value="OBP3-RESPONSIVE PROTEIN 4 (ORG4)"/>
    <property type="match status" value="1"/>
</dbReference>
<gene>
    <name evidence="2" type="ORF">CISIN_1g031193mg</name>
</gene>
<proteinExistence type="predicted"/>
<evidence type="ECO:0000313" key="3">
    <source>
        <dbReference type="Proteomes" id="UP000027120"/>
    </source>
</evidence>
<dbReference type="AlphaFoldDB" id="A0A067G2U8"/>
<dbReference type="InterPro" id="IPR056683">
    <property type="entry name" value="DUF7781"/>
</dbReference>
<dbReference type="Proteomes" id="UP000027120">
    <property type="component" value="Unassembled WGS sequence"/>
</dbReference>
<name>A0A067G2U8_CITSI</name>
<protein>
    <recommendedName>
        <fullName evidence="1">DUF7781 domain-containing protein</fullName>
    </recommendedName>
</protein>
<keyword evidence="3" id="KW-1185">Reference proteome</keyword>
<evidence type="ECO:0000259" key="1">
    <source>
        <dbReference type="Pfam" id="PF25003"/>
    </source>
</evidence>
<sequence>MEAGSNGEEPTSWDELYSINLMPSELFLKFRKEIEGFRVGVNLEFYNAPVNEYQAKIILKPLSPNRPWKFIYEPIHQDVRILSKKIPVTKFLNLQVGIGHNFQLHATGWKWKLTTCLVEMEYPGSGIRHLWACVLGWIFDLVGGQIMFFQRLLGKFFDLLCSYQ</sequence>
<feature type="domain" description="DUF7781" evidence="1">
    <location>
        <begin position="12"/>
        <end position="119"/>
    </location>
</feature>
<dbReference type="STRING" id="2711.A0A067G2U8"/>
<dbReference type="PANTHER" id="PTHR35710">
    <property type="entry name" value="OBP3-RESPONSIVE PROTEIN 4 (ORG4)"/>
    <property type="match status" value="1"/>
</dbReference>
<accession>A0A067G2U8</accession>